<evidence type="ECO:0000313" key="3">
    <source>
        <dbReference type="EMBL" id="SOU43290.1"/>
    </source>
</evidence>
<geneLocation type="plasmid" evidence="4">
    <name>pcar9p</name>
</geneLocation>
<dbReference type="RefSeq" id="WP_104644268.1">
    <property type="nucleotide sequence ID" value="NZ_AQGW01000016.1"/>
</dbReference>
<dbReference type="Pfam" id="PF14329">
    <property type="entry name" value="DUF4386"/>
    <property type="match status" value="1"/>
</dbReference>
<name>A0A2K4XG40_PSEVC</name>
<accession>A0A2K4XG40</accession>
<reference evidence="2 5" key="1">
    <citation type="submission" date="2015-06" db="EMBL/GenBank/DDBJ databases">
        <title>Genome sequence of Pseudoalteromonas carrageenovora.</title>
        <authorList>
            <person name="Xie B.-B."/>
            <person name="Rong J.-C."/>
            <person name="Qin Q.-L."/>
            <person name="Zhang Y.-Z."/>
        </authorList>
    </citation>
    <scope>NUCLEOTIDE SEQUENCE [LARGE SCALE GENOMIC DNA]</scope>
    <source>
        <strain evidence="2 5">IAM 12662</strain>
    </source>
</reference>
<feature type="transmembrane region" description="Helical" evidence="1">
    <location>
        <begin position="142"/>
        <end position="160"/>
    </location>
</feature>
<feature type="transmembrane region" description="Helical" evidence="1">
    <location>
        <begin position="52"/>
        <end position="70"/>
    </location>
</feature>
<sequence length="228" mass="25778">MGNNGSSFKLYVKHLGAAYLIYIILGMFNSLLFKQGIYNFGAFDEVEIKFRLAQTIDIIMFIAVIWASWAQYLVTKTINKNFALVALLFRFGEGLLGFVATIITLAVIAVLKNPEFSTVFQDEQLHTLASIFVKISGSMWDVLLIIMGIGATIFMYLFYVSNYVPKWLVLWGAFTYISMVVYGFSNIVLLNPPQILSYFMMPGAVFEITFGLWLLIKGIDIQPDKNHA</sequence>
<evidence type="ECO:0000313" key="4">
    <source>
        <dbReference type="Proteomes" id="UP000238288"/>
    </source>
</evidence>
<reference evidence="3 4" key="2">
    <citation type="submission" date="2017-11" db="EMBL/GenBank/DDBJ databases">
        <authorList>
            <person name="Han C.G."/>
        </authorList>
    </citation>
    <scope>NUCLEOTIDE SEQUENCE [LARGE SCALE GENOMIC DNA]</scope>
    <source>
        <strain evidence="4">ATCC 43555</strain>
        <strain evidence="3">ATCC43555</strain>
        <plasmid evidence="4">Plasmid pcar9p</plasmid>
    </source>
</reference>
<dbReference type="OrthoDB" id="5421633at2"/>
<keyword evidence="1" id="KW-0472">Membrane</keyword>
<dbReference type="EMBL" id="LT965930">
    <property type="protein sequence ID" value="SOU43290.1"/>
    <property type="molecule type" value="Genomic_DNA"/>
</dbReference>
<keyword evidence="3" id="KW-0614">Plasmid</keyword>
<dbReference type="AlphaFoldDB" id="A0A2K4XG40"/>
<keyword evidence="1" id="KW-0812">Transmembrane</keyword>
<feature type="transmembrane region" description="Helical" evidence="1">
    <location>
        <begin position="82"/>
        <end position="111"/>
    </location>
</feature>
<dbReference type="Proteomes" id="UP000615003">
    <property type="component" value="Unassembled WGS sequence"/>
</dbReference>
<dbReference type="EMBL" id="AQGW01000016">
    <property type="protein sequence ID" value="MBE0381662.1"/>
    <property type="molecule type" value="Genomic_DNA"/>
</dbReference>
<keyword evidence="1" id="KW-1133">Transmembrane helix</keyword>
<dbReference type="GeneID" id="93665983"/>
<gene>
    <name evidence="3" type="ORF">PCAR9_P0097</name>
    <name evidence="2" type="ORF">PCARR_a3461</name>
</gene>
<proteinExistence type="predicted"/>
<dbReference type="InterPro" id="IPR025495">
    <property type="entry name" value="DUF4386"/>
</dbReference>
<keyword evidence="5" id="KW-1185">Reference proteome</keyword>
<dbReference type="Proteomes" id="UP000238288">
    <property type="component" value="Plasmid PCAR9p"/>
</dbReference>
<feature type="transmembrane region" description="Helical" evidence="1">
    <location>
        <begin position="12"/>
        <end position="32"/>
    </location>
</feature>
<organism evidence="3 4">
    <name type="scientific">Pseudoalteromonas carrageenovora IAM 12662</name>
    <dbReference type="NCBI Taxonomy" id="1314868"/>
    <lineage>
        <taxon>Bacteria</taxon>
        <taxon>Pseudomonadati</taxon>
        <taxon>Pseudomonadota</taxon>
        <taxon>Gammaproteobacteria</taxon>
        <taxon>Alteromonadales</taxon>
        <taxon>Pseudoalteromonadaceae</taxon>
        <taxon>Pseudoalteromonas</taxon>
    </lineage>
</organism>
<feature type="transmembrane region" description="Helical" evidence="1">
    <location>
        <begin position="167"/>
        <end position="189"/>
    </location>
</feature>
<evidence type="ECO:0000313" key="5">
    <source>
        <dbReference type="Proteomes" id="UP000615003"/>
    </source>
</evidence>
<evidence type="ECO:0000256" key="1">
    <source>
        <dbReference type="SAM" id="Phobius"/>
    </source>
</evidence>
<evidence type="ECO:0008006" key="6">
    <source>
        <dbReference type="Google" id="ProtNLM"/>
    </source>
</evidence>
<evidence type="ECO:0000313" key="2">
    <source>
        <dbReference type="EMBL" id="MBE0381662.1"/>
    </source>
</evidence>
<feature type="transmembrane region" description="Helical" evidence="1">
    <location>
        <begin position="195"/>
        <end position="216"/>
    </location>
</feature>
<geneLocation type="plasmid" evidence="3">
    <name>PCAR9p</name>
</geneLocation>
<protein>
    <recommendedName>
        <fullName evidence="6">DUF4386 domain-containing protein</fullName>
    </recommendedName>
</protein>